<keyword evidence="7 9" id="KW-0472">Membrane</keyword>
<feature type="transmembrane region" description="Helical" evidence="9">
    <location>
        <begin position="149"/>
        <end position="169"/>
    </location>
</feature>
<sequence>MAPIAEAAATTVAPPAEGQQEGRGLAGVISRIDRVLGQAESGVILVSYATLIVIVGVETLRRALIGAQEVWGPEIALYAFVWLSWFSMAKHGRYGTHLSFSELRQRLPKNGQRALELIDCALWVAIGVIIIVTSWGVVENQINMGQTVFGTPIPLAVASLAVPVGWAFSMVRILQRAAMVLFAWDRLKAERGGFLNL</sequence>
<evidence type="ECO:0000256" key="5">
    <source>
        <dbReference type="ARBA" id="ARBA00022692"/>
    </source>
</evidence>
<keyword evidence="4 9" id="KW-0997">Cell inner membrane</keyword>
<keyword evidence="5 9" id="KW-0812">Transmembrane</keyword>
<evidence type="ECO:0000256" key="4">
    <source>
        <dbReference type="ARBA" id="ARBA00022519"/>
    </source>
</evidence>
<reference evidence="12 13" key="1">
    <citation type="submission" date="2018-08" db="EMBL/GenBank/DDBJ databases">
        <title>Hydrogenophaga sp. LA-38 isolated from sludge.</title>
        <authorList>
            <person name="Im W.-T."/>
        </authorList>
    </citation>
    <scope>NUCLEOTIDE SEQUENCE [LARGE SCALE GENOMIC DNA]</scope>
    <source>
        <strain evidence="12 13">LA-38</strain>
    </source>
</reference>
<evidence type="ECO:0000256" key="9">
    <source>
        <dbReference type="RuleBase" id="RU369079"/>
    </source>
</evidence>
<feature type="transmembrane region" description="Helical" evidence="9">
    <location>
        <begin position="114"/>
        <end position="137"/>
    </location>
</feature>
<keyword evidence="2 9" id="KW-0813">Transport</keyword>
<dbReference type="AlphaFoldDB" id="A0A372EEA8"/>
<feature type="transmembrane region" description="Helical" evidence="9">
    <location>
        <begin position="75"/>
        <end position="93"/>
    </location>
</feature>
<evidence type="ECO:0000256" key="7">
    <source>
        <dbReference type="ARBA" id="ARBA00023136"/>
    </source>
</evidence>
<dbReference type="GO" id="GO:0005886">
    <property type="term" value="C:plasma membrane"/>
    <property type="evidence" value="ECO:0007669"/>
    <property type="project" value="UniProtKB-SubCell"/>
</dbReference>
<feature type="domain" description="Tripartite ATP-independent periplasmic transporters DctQ component" evidence="11">
    <location>
        <begin position="51"/>
        <end position="178"/>
    </location>
</feature>
<dbReference type="RefSeq" id="WP_116960933.1">
    <property type="nucleotide sequence ID" value="NZ_QVLS01000017.1"/>
</dbReference>
<gene>
    <name evidence="12" type="ORF">DY262_20550</name>
</gene>
<keyword evidence="13" id="KW-1185">Reference proteome</keyword>
<evidence type="ECO:0000259" key="11">
    <source>
        <dbReference type="Pfam" id="PF04290"/>
    </source>
</evidence>
<comment type="function">
    <text evidence="9">Part of the tripartite ATP-independent periplasmic (TRAP) transport system.</text>
</comment>
<comment type="caution">
    <text evidence="12">The sequence shown here is derived from an EMBL/GenBank/DDBJ whole genome shotgun (WGS) entry which is preliminary data.</text>
</comment>
<dbReference type="InterPro" id="IPR007387">
    <property type="entry name" value="TRAP_DctQ"/>
</dbReference>
<dbReference type="GO" id="GO:0022857">
    <property type="term" value="F:transmembrane transporter activity"/>
    <property type="evidence" value="ECO:0007669"/>
    <property type="project" value="UniProtKB-UniRule"/>
</dbReference>
<dbReference type="PANTHER" id="PTHR35011">
    <property type="entry name" value="2,3-DIKETO-L-GULONATE TRAP TRANSPORTER SMALL PERMEASE PROTEIN YIAM"/>
    <property type="match status" value="1"/>
</dbReference>
<protein>
    <recommendedName>
        <fullName evidence="9">TRAP transporter small permease protein</fullName>
    </recommendedName>
</protein>
<dbReference type="Pfam" id="PF04290">
    <property type="entry name" value="DctQ"/>
    <property type="match status" value="1"/>
</dbReference>
<comment type="subunit">
    <text evidence="9">The complex comprises the extracytoplasmic solute receptor protein and the two transmembrane proteins.</text>
</comment>
<keyword evidence="6 9" id="KW-1133">Transmembrane helix</keyword>
<comment type="subcellular location">
    <subcellularLocation>
        <location evidence="1 9">Cell inner membrane</location>
        <topology evidence="1 9">Multi-pass membrane protein</topology>
    </subcellularLocation>
</comment>
<proteinExistence type="inferred from homology"/>
<evidence type="ECO:0000256" key="8">
    <source>
        <dbReference type="ARBA" id="ARBA00038436"/>
    </source>
</evidence>
<evidence type="ECO:0000256" key="6">
    <source>
        <dbReference type="ARBA" id="ARBA00022989"/>
    </source>
</evidence>
<dbReference type="Proteomes" id="UP000261931">
    <property type="component" value="Unassembled WGS sequence"/>
</dbReference>
<evidence type="ECO:0000256" key="10">
    <source>
        <dbReference type="SAM" id="MobiDB-lite"/>
    </source>
</evidence>
<evidence type="ECO:0000256" key="2">
    <source>
        <dbReference type="ARBA" id="ARBA00022448"/>
    </source>
</evidence>
<comment type="similarity">
    <text evidence="8 9">Belongs to the TRAP transporter small permease family.</text>
</comment>
<keyword evidence="3" id="KW-1003">Cell membrane</keyword>
<feature type="compositionally biased region" description="Low complexity" evidence="10">
    <location>
        <begin position="1"/>
        <end position="17"/>
    </location>
</feature>
<dbReference type="PANTHER" id="PTHR35011:SF2">
    <property type="entry name" value="2,3-DIKETO-L-GULONATE TRAP TRANSPORTER SMALL PERMEASE PROTEIN YIAM"/>
    <property type="match status" value="1"/>
</dbReference>
<dbReference type="InterPro" id="IPR055348">
    <property type="entry name" value="DctQ"/>
</dbReference>
<evidence type="ECO:0000256" key="3">
    <source>
        <dbReference type="ARBA" id="ARBA00022475"/>
    </source>
</evidence>
<accession>A0A372EEA8</accession>
<evidence type="ECO:0000256" key="1">
    <source>
        <dbReference type="ARBA" id="ARBA00004429"/>
    </source>
</evidence>
<feature type="region of interest" description="Disordered" evidence="10">
    <location>
        <begin position="1"/>
        <end position="20"/>
    </location>
</feature>
<dbReference type="EMBL" id="QVLS01000017">
    <property type="protein sequence ID" value="RFP76168.1"/>
    <property type="molecule type" value="Genomic_DNA"/>
</dbReference>
<name>A0A372EEA8_9BURK</name>
<organism evidence="12 13">
    <name type="scientific">Hydrogenophaga borbori</name>
    <dbReference type="NCBI Taxonomy" id="2294117"/>
    <lineage>
        <taxon>Bacteria</taxon>
        <taxon>Pseudomonadati</taxon>
        <taxon>Pseudomonadota</taxon>
        <taxon>Betaproteobacteria</taxon>
        <taxon>Burkholderiales</taxon>
        <taxon>Comamonadaceae</taxon>
        <taxon>Hydrogenophaga</taxon>
    </lineage>
</organism>
<dbReference type="GO" id="GO:0015740">
    <property type="term" value="P:C4-dicarboxylate transport"/>
    <property type="evidence" value="ECO:0007669"/>
    <property type="project" value="TreeGrafter"/>
</dbReference>
<feature type="transmembrane region" description="Helical" evidence="9">
    <location>
        <begin position="35"/>
        <end position="55"/>
    </location>
</feature>
<evidence type="ECO:0000313" key="12">
    <source>
        <dbReference type="EMBL" id="RFP76168.1"/>
    </source>
</evidence>
<evidence type="ECO:0000313" key="13">
    <source>
        <dbReference type="Proteomes" id="UP000261931"/>
    </source>
</evidence>